<gene>
    <name evidence="2" type="ORF">P0Y55_08465</name>
</gene>
<dbReference type="Proteomes" id="UP001178662">
    <property type="component" value="Chromosome"/>
</dbReference>
<dbReference type="EMBL" id="CP119317">
    <property type="protein sequence ID" value="WEK56065.1"/>
    <property type="molecule type" value="Genomic_DNA"/>
</dbReference>
<feature type="domain" description="VOC" evidence="1">
    <location>
        <begin position="27"/>
        <end position="136"/>
    </location>
</feature>
<dbReference type="InterPro" id="IPR037523">
    <property type="entry name" value="VOC_core"/>
</dbReference>
<name>A0AA95JHI2_9BACL</name>
<protein>
    <submittedName>
        <fullName evidence="2">VOC family protein</fullName>
    </submittedName>
</protein>
<dbReference type="InterPro" id="IPR004360">
    <property type="entry name" value="Glyas_Fos-R_dOase_dom"/>
</dbReference>
<proteinExistence type="predicted"/>
<dbReference type="InterPro" id="IPR029068">
    <property type="entry name" value="Glyas_Bleomycin-R_OHBP_Dase"/>
</dbReference>
<dbReference type="SUPFAM" id="SSF54593">
    <property type="entry name" value="Glyoxalase/Bleomycin resistance protein/Dihydroxybiphenyl dioxygenase"/>
    <property type="match status" value="1"/>
</dbReference>
<dbReference type="CDD" id="cd06587">
    <property type="entry name" value="VOC"/>
    <property type="match status" value="1"/>
</dbReference>
<dbReference type="AlphaFoldDB" id="A0AA95JHI2"/>
<organism evidence="2 3">
    <name type="scientific">Candidatus Cohnella colombiensis</name>
    <dbReference type="NCBI Taxonomy" id="3121368"/>
    <lineage>
        <taxon>Bacteria</taxon>
        <taxon>Bacillati</taxon>
        <taxon>Bacillota</taxon>
        <taxon>Bacilli</taxon>
        <taxon>Bacillales</taxon>
        <taxon>Paenibacillaceae</taxon>
        <taxon>Cohnella</taxon>
    </lineage>
</organism>
<sequence length="136" mass="15783">MNTKTLYEIPTNLFKRGIPLKPLIKEKLIGVMLYAKDLQRSSTWYCEMLGFKLADHNFDDFVELTIDGQYVMHLFKDIDLTPITRPVFSFNTDNIEDAYQSLVNSGAEIYSIETYGDHRSFSFKDCDGNILMISQY</sequence>
<dbReference type="Pfam" id="PF00903">
    <property type="entry name" value="Glyoxalase"/>
    <property type="match status" value="1"/>
</dbReference>
<evidence type="ECO:0000259" key="1">
    <source>
        <dbReference type="PROSITE" id="PS51819"/>
    </source>
</evidence>
<keyword evidence="3" id="KW-1185">Reference proteome</keyword>
<reference evidence="2" key="1">
    <citation type="submission" date="2023-03" db="EMBL/GenBank/DDBJ databases">
        <title>Andean soil-derived lignocellulolytic bacterial consortium as a source of novel taxa and putative plastic-active enzymes.</title>
        <authorList>
            <person name="Diaz-Garcia L."/>
            <person name="Chuvochina M."/>
            <person name="Feuerriegel G."/>
            <person name="Bunk B."/>
            <person name="Sproer C."/>
            <person name="Streit W.R."/>
            <person name="Rodriguez L.M."/>
            <person name="Overmann J."/>
            <person name="Jimenez D.J."/>
        </authorList>
    </citation>
    <scope>NUCLEOTIDE SEQUENCE</scope>
    <source>
        <strain evidence="2">MAG 2441</strain>
    </source>
</reference>
<dbReference type="Gene3D" id="3.10.180.10">
    <property type="entry name" value="2,3-Dihydroxybiphenyl 1,2-Dioxygenase, domain 1"/>
    <property type="match status" value="1"/>
</dbReference>
<accession>A0AA95JHI2</accession>
<evidence type="ECO:0000313" key="2">
    <source>
        <dbReference type="EMBL" id="WEK56065.1"/>
    </source>
</evidence>
<evidence type="ECO:0000313" key="3">
    <source>
        <dbReference type="Proteomes" id="UP001178662"/>
    </source>
</evidence>
<dbReference type="PROSITE" id="PS51819">
    <property type="entry name" value="VOC"/>
    <property type="match status" value="1"/>
</dbReference>